<dbReference type="SUPFAM" id="SSF46689">
    <property type="entry name" value="Homeodomain-like"/>
    <property type="match status" value="1"/>
</dbReference>
<keyword evidence="5" id="KW-1185">Reference proteome</keyword>
<evidence type="ECO:0000259" key="3">
    <source>
        <dbReference type="PROSITE" id="PS50977"/>
    </source>
</evidence>
<dbReference type="PRINTS" id="PR00455">
    <property type="entry name" value="HTHTETR"/>
</dbReference>
<dbReference type="NCBIfam" id="NF011584">
    <property type="entry name" value="PRK15008.1"/>
    <property type="match status" value="1"/>
</dbReference>
<comment type="caution">
    <text evidence="4">The sequence shown here is derived from an EMBL/GenBank/DDBJ whole genome shotgun (WGS) entry which is preliminary data.</text>
</comment>
<feature type="DNA-binding region" description="H-T-H motif" evidence="2">
    <location>
        <begin position="44"/>
        <end position="63"/>
    </location>
</feature>
<dbReference type="SUPFAM" id="SSF48498">
    <property type="entry name" value="Tetracyclin repressor-like, C-terminal domain"/>
    <property type="match status" value="1"/>
</dbReference>
<evidence type="ECO:0000256" key="2">
    <source>
        <dbReference type="PROSITE-ProRule" id="PRU00335"/>
    </source>
</evidence>
<name>A0A2S9IMA2_9HYPH</name>
<evidence type="ECO:0000313" key="4">
    <source>
        <dbReference type="EMBL" id="PRD41645.1"/>
    </source>
</evidence>
<evidence type="ECO:0000313" key="5">
    <source>
        <dbReference type="Proteomes" id="UP000239434"/>
    </source>
</evidence>
<dbReference type="Gene3D" id="1.10.357.10">
    <property type="entry name" value="Tetracycline Repressor, domain 2"/>
    <property type="match status" value="1"/>
</dbReference>
<dbReference type="AlphaFoldDB" id="A0A2S9IMA2"/>
<dbReference type="PANTHER" id="PTHR30328:SF54">
    <property type="entry name" value="HTH-TYPE TRANSCRIPTIONAL REPRESSOR SCO4008"/>
    <property type="match status" value="1"/>
</dbReference>
<dbReference type="InterPro" id="IPR001647">
    <property type="entry name" value="HTH_TetR"/>
</dbReference>
<proteinExistence type="predicted"/>
<dbReference type="GO" id="GO:0003677">
    <property type="term" value="F:DNA binding"/>
    <property type="evidence" value="ECO:0007669"/>
    <property type="project" value="UniProtKB-UniRule"/>
</dbReference>
<dbReference type="InterPro" id="IPR013573">
    <property type="entry name" value="Tscrpt_reg_YcdC_C"/>
</dbReference>
<dbReference type="InterPro" id="IPR050109">
    <property type="entry name" value="HTH-type_TetR-like_transc_reg"/>
</dbReference>
<evidence type="ECO:0000256" key="1">
    <source>
        <dbReference type="ARBA" id="ARBA00023125"/>
    </source>
</evidence>
<protein>
    <submittedName>
        <fullName evidence="4">TetR family transcriptional regulator</fullName>
    </submittedName>
</protein>
<dbReference type="InterPro" id="IPR036271">
    <property type="entry name" value="Tet_transcr_reg_TetR-rel_C_sf"/>
</dbReference>
<dbReference type="GO" id="GO:0045892">
    <property type="term" value="P:negative regulation of DNA-templated transcription"/>
    <property type="evidence" value="ECO:0007669"/>
    <property type="project" value="InterPro"/>
</dbReference>
<reference evidence="4 5" key="1">
    <citation type="submission" date="2018-02" db="EMBL/GenBank/DDBJ databases">
        <title>The draft genome of Phyllobacterium sp. 1N-3.</title>
        <authorList>
            <person name="Liu L."/>
            <person name="Li L."/>
            <person name="Zhang X."/>
            <person name="Wang T."/>
            <person name="Liang L."/>
        </authorList>
    </citation>
    <scope>NUCLEOTIDE SEQUENCE [LARGE SCALE GENOMIC DNA]</scope>
    <source>
        <strain evidence="4 5">1N-3</strain>
    </source>
</reference>
<keyword evidence="1 2" id="KW-0238">DNA-binding</keyword>
<dbReference type="Gene3D" id="1.10.10.60">
    <property type="entry name" value="Homeodomain-like"/>
    <property type="match status" value="1"/>
</dbReference>
<dbReference type="EMBL" id="PVBR01000018">
    <property type="protein sequence ID" value="PRD41645.1"/>
    <property type="molecule type" value="Genomic_DNA"/>
</dbReference>
<feature type="domain" description="HTH tetR-type" evidence="3">
    <location>
        <begin position="21"/>
        <end position="81"/>
    </location>
</feature>
<sequence>MATAVKRKNGEKAEGTTRIQGINRRIILEAALEVFSTYGFRGSTIDQIAEKAGMSKPNLLYYFPRKQNIYVTVLEDTLEEWLRPLDDIDPAGDPVEELRKYITLKLKMSEEKPEASRLFANEILHGAPAISDFLKGHLKELVDEKATIIRRWVDEKKLSPVDPYHLIFMIWATTQHYADFDVQVRAILGSQVNRPGFHEQTAQAVISIILNGIRPRG</sequence>
<dbReference type="Pfam" id="PF00440">
    <property type="entry name" value="TetR_N"/>
    <property type="match status" value="1"/>
</dbReference>
<gene>
    <name evidence="4" type="ORF">C5748_20425</name>
</gene>
<accession>A0A2S9IMA2</accession>
<dbReference type="PANTHER" id="PTHR30328">
    <property type="entry name" value="TRANSCRIPTIONAL REPRESSOR"/>
    <property type="match status" value="1"/>
</dbReference>
<organism evidence="4 5">
    <name type="scientific">Phyllobacterium phragmitis</name>
    <dbReference type="NCBI Taxonomy" id="2670329"/>
    <lineage>
        <taxon>Bacteria</taxon>
        <taxon>Pseudomonadati</taxon>
        <taxon>Pseudomonadota</taxon>
        <taxon>Alphaproteobacteria</taxon>
        <taxon>Hyphomicrobiales</taxon>
        <taxon>Phyllobacteriaceae</taxon>
        <taxon>Phyllobacterium</taxon>
    </lineage>
</organism>
<dbReference type="InterPro" id="IPR009057">
    <property type="entry name" value="Homeodomain-like_sf"/>
</dbReference>
<dbReference type="Pfam" id="PF08362">
    <property type="entry name" value="TetR_C_3"/>
    <property type="match status" value="1"/>
</dbReference>
<dbReference type="RefSeq" id="WP_105743783.1">
    <property type="nucleotide sequence ID" value="NZ_PVBR01000018.1"/>
</dbReference>
<dbReference type="PROSITE" id="PS50977">
    <property type="entry name" value="HTH_TETR_2"/>
    <property type="match status" value="1"/>
</dbReference>
<dbReference type="Proteomes" id="UP000239434">
    <property type="component" value="Unassembled WGS sequence"/>
</dbReference>